<evidence type="ECO:0008006" key="4">
    <source>
        <dbReference type="Google" id="ProtNLM"/>
    </source>
</evidence>
<feature type="compositionally biased region" description="Low complexity" evidence="1">
    <location>
        <begin position="39"/>
        <end position="55"/>
    </location>
</feature>
<protein>
    <recommendedName>
        <fullName evidence="4">DUF3558 domain-containing protein</fullName>
    </recommendedName>
</protein>
<organism evidence="2 3">
    <name type="scientific">Streptomyces lonegramiae</name>
    <dbReference type="NCBI Taxonomy" id="3075524"/>
    <lineage>
        <taxon>Bacteria</taxon>
        <taxon>Bacillati</taxon>
        <taxon>Actinomycetota</taxon>
        <taxon>Actinomycetes</taxon>
        <taxon>Kitasatosporales</taxon>
        <taxon>Streptomycetaceae</taxon>
        <taxon>Streptomyces</taxon>
    </lineage>
</organism>
<accession>A0ABU2XJF2</accession>
<dbReference type="EMBL" id="JAVRFD010000013">
    <property type="protein sequence ID" value="MDT0546031.1"/>
    <property type="molecule type" value="Genomic_DNA"/>
</dbReference>
<sequence length="246" mass="25141">MHRTAPRLARIFASAAVPVVLVAGCSSGSDKDGNDGKNSDGASKSATPSPTPTVAAAKYETLPEVCPTLSAKTIDQLVPKAESKKGKELPSADANQSASCLWAGLNGFKYRQLTVSLKLFRSEVSLGSGDKRAETYATDQAQKAATADGAKNAKSGQVSGLGDAAITVSTETKKDGDEFRNQTVVVRTANVVVTLEYDGAGYEDEKTPDPKALLKDAQTAAKEVVASIGKDAGKSSGTGASSGGAA</sequence>
<dbReference type="PROSITE" id="PS51257">
    <property type="entry name" value="PROKAR_LIPOPROTEIN"/>
    <property type="match status" value="1"/>
</dbReference>
<keyword evidence="3" id="KW-1185">Reference proteome</keyword>
<evidence type="ECO:0000313" key="3">
    <source>
        <dbReference type="Proteomes" id="UP001180754"/>
    </source>
</evidence>
<gene>
    <name evidence="2" type="ORF">RND15_25445</name>
</gene>
<evidence type="ECO:0000313" key="2">
    <source>
        <dbReference type="EMBL" id="MDT0546031.1"/>
    </source>
</evidence>
<name>A0ABU2XJF2_9ACTN</name>
<reference evidence="2" key="1">
    <citation type="submission" date="2024-05" db="EMBL/GenBank/DDBJ databases">
        <title>30 novel species of actinomycetes from the DSMZ collection.</title>
        <authorList>
            <person name="Nouioui I."/>
        </authorList>
    </citation>
    <scope>NUCLEOTIDE SEQUENCE</scope>
    <source>
        <strain evidence="2">DSM 41529</strain>
    </source>
</reference>
<dbReference type="Proteomes" id="UP001180754">
    <property type="component" value="Unassembled WGS sequence"/>
</dbReference>
<dbReference type="RefSeq" id="WP_311726528.1">
    <property type="nucleotide sequence ID" value="NZ_JAVRFD010000013.1"/>
</dbReference>
<proteinExistence type="predicted"/>
<feature type="compositionally biased region" description="Basic and acidic residues" evidence="1">
    <location>
        <begin position="29"/>
        <end position="38"/>
    </location>
</feature>
<evidence type="ECO:0000256" key="1">
    <source>
        <dbReference type="SAM" id="MobiDB-lite"/>
    </source>
</evidence>
<feature type="region of interest" description="Disordered" evidence="1">
    <location>
        <begin position="27"/>
        <end position="55"/>
    </location>
</feature>
<comment type="caution">
    <text evidence="2">The sequence shown here is derived from an EMBL/GenBank/DDBJ whole genome shotgun (WGS) entry which is preliminary data.</text>
</comment>